<comment type="caution">
    <text evidence="2">The sequence shown here is derived from an EMBL/GenBank/DDBJ whole genome shotgun (WGS) entry which is preliminary data.</text>
</comment>
<feature type="compositionally biased region" description="Basic and acidic residues" evidence="1">
    <location>
        <begin position="128"/>
        <end position="139"/>
    </location>
</feature>
<protein>
    <submittedName>
        <fullName evidence="2">Uncharacterized protein</fullName>
    </submittedName>
</protein>
<name>A0A9P9DY40_9PLEO</name>
<dbReference type="EMBL" id="JAGMWT010000006">
    <property type="protein sequence ID" value="KAH7127122.1"/>
    <property type="molecule type" value="Genomic_DNA"/>
</dbReference>
<evidence type="ECO:0000313" key="2">
    <source>
        <dbReference type="EMBL" id="KAH7127122.1"/>
    </source>
</evidence>
<accession>A0A9P9DY40</accession>
<dbReference type="Proteomes" id="UP000700596">
    <property type="component" value="Unassembled WGS sequence"/>
</dbReference>
<gene>
    <name evidence="2" type="ORF">B0J11DRAFT_567846</name>
</gene>
<feature type="region of interest" description="Disordered" evidence="1">
    <location>
        <begin position="287"/>
        <end position="307"/>
    </location>
</feature>
<feature type="region of interest" description="Disordered" evidence="1">
    <location>
        <begin position="571"/>
        <end position="592"/>
    </location>
</feature>
<evidence type="ECO:0000256" key="1">
    <source>
        <dbReference type="SAM" id="MobiDB-lite"/>
    </source>
</evidence>
<proteinExistence type="predicted"/>
<reference evidence="2" key="1">
    <citation type="journal article" date="2021" name="Nat. Commun.">
        <title>Genetic determinants of endophytism in the Arabidopsis root mycobiome.</title>
        <authorList>
            <person name="Mesny F."/>
            <person name="Miyauchi S."/>
            <person name="Thiergart T."/>
            <person name="Pickel B."/>
            <person name="Atanasova L."/>
            <person name="Karlsson M."/>
            <person name="Huettel B."/>
            <person name="Barry K.W."/>
            <person name="Haridas S."/>
            <person name="Chen C."/>
            <person name="Bauer D."/>
            <person name="Andreopoulos W."/>
            <person name="Pangilinan J."/>
            <person name="LaButti K."/>
            <person name="Riley R."/>
            <person name="Lipzen A."/>
            <person name="Clum A."/>
            <person name="Drula E."/>
            <person name="Henrissat B."/>
            <person name="Kohler A."/>
            <person name="Grigoriev I.V."/>
            <person name="Martin F.M."/>
            <person name="Hacquard S."/>
        </authorList>
    </citation>
    <scope>NUCLEOTIDE SEQUENCE</scope>
    <source>
        <strain evidence="2">MPI-CAGE-CH-0243</strain>
    </source>
</reference>
<keyword evidence="3" id="KW-1185">Reference proteome</keyword>
<organism evidence="2 3">
    <name type="scientific">Dendryphion nanum</name>
    <dbReference type="NCBI Taxonomy" id="256645"/>
    <lineage>
        <taxon>Eukaryota</taxon>
        <taxon>Fungi</taxon>
        <taxon>Dikarya</taxon>
        <taxon>Ascomycota</taxon>
        <taxon>Pezizomycotina</taxon>
        <taxon>Dothideomycetes</taxon>
        <taxon>Pleosporomycetidae</taxon>
        <taxon>Pleosporales</taxon>
        <taxon>Torulaceae</taxon>
        <taxon>Dendryphion</taxon>
    </lineage>
</organism>
<evidence type="ECO:0000313" key="3">
    <source>
        <dbReference type="Proteomes" id="UP000700596"/>
    </source>
</evidence>
<dbReference type="AlphaFoldDB" id="A0A9P9DY40"/>
<sequence length="647" mass="71484">MDLCRLERGGERRENVRAERKREKKGERGEWSGIECIGLSWFELVRIRGRCPTSECWSVSGSAGAQLAMVLHSQVVVVVVLLLVLHRRESQSPGYRGRRYFCLPCERHTEPTNESSTVAEWSGPARWGDGDRKRGEERAERGCEMGVGRAHANPVPAQQRQPRDCVDDAGHAGHAGQMQMRRCDNGCISQRAQVYTAAASCCVLLGLPLKKNDPAQRHRWMAWGSRPLSTCCPLPTPRTLMLHGPADVVTADGDVPHGGLKAAPVCAVAVTASRRGRVRGLLARVKTARRPDDQTTRVSGPATGSPAARAHLACGFARDADKRRRRAGPSPAATHIHHTPMLPLSASSVMDTTQYRPGTPRSCQIWFGGHVQYYLDDHKPRKRTQRRGRNWGGEEGRDWDQRVLITLKMVRMLFVCPVWPCPSPRSVVVQVPCADLQLPFCVPGKGIVNNTDQKPQSPGGEGEERLRSLSFWQQFNIHHQTAPPLSLQSSVTPVTPVPVLPESNNSISSIYHQYPWTKEKGWVSQQRHRTLVIPASSASECMRGVCVCVWSLWCSLPRPFFHLSAAAGAHTKDDSRRASSVHGCPPSRSSSMKALLRPLSTGILGPATSQSIPSVEEDQDIRQGVHHPTILLYSTHSNHHAALGRRN</sequence>
<feature type="region of interest" description="Disordered" evidence="1">
    <location>
        <begin position="114"/>
        <end position="139"/>
    </location>
</feature>